<keyword evidence="2 3" id="KW-0732">Signal</keyword>
<dbReference type="Pfam" id="PF04333">
    <property type="entry name" value="MlaA"/>
    <property type="match status" value="1"/>
</dbReference>
<evidence type="ECO:0000256" key="1">
    <source>
        <dbReference type="ARBA" id="ARBA00010634"/>
    </source>
</evidence>
<dbReference type="Proteomes" id="UP000182025">
    <property type="component" value="Unassembled WGS sequence"/>
</dbReference>
<dbReference type="AlphaFoldDB" id="A0A1I5XT83"/>
<comment type="similarity">
    <text evidence="1">Belongs to the MlaA family.</text>
</comment>
<reference evidence="6" key="2">
    <citation type="submission" date="2016-10" db="EMBL/GenBank/DDBJ databases">
        <authorList>
            <person name="Varghese N."/>
            <person name="Submissions S."/>
        </authorList>
    </citation>
    <scope>NUCLEOTIDE SEQUENCE [LARGE SCALE GENOMIC DNA]</scope>
    <source>
        <strain evidence="6">JCM 15604</strain>
    </source>
</reference>
<dbReference type="GO" id="GO:0120010">
    <property type="term" value="P:intermembrane phospholipid transfer"/>
    <property type="evidence" value="ECO:0007669"/>
    <property type="project" value="TreeGrafter"/>
</dbReference>
<keyword evidence="5" id="KW-0449">Lipoprotein</keyword>
<evidence type="ECO:0000313" key="4">
    <source>
        <dbReference type="EMBL" id="MDH0702570.1"/>
    </source>
</evidence>
<proteinExistence type="inferred from homology"/>
<dbReference type="RefSeq" id="WP_074918263.1">
    <property type="nucleotide sequence ID" value="NZ_CP070505.1"/>
</dbReference>
<keyword evidence="6" id="KW-1185">Reference proteome</keyword>
<gene>
    <name evidence="4" type="ORF">N5D41_13875</name>
    <name evidence="5" type="ORF">SAMN05216177_111185</name>
</gene>
<dbReference type="InterPro" id="IPR007428">
    <property type="entry name" value="MlaA"/>
</dbReference>
<evidence type="ECO:0000256" key="3">
    <source>
        <dbReference type="SAM" id="SignalP"/>
    </source>
</evidence>
<dbReference type="PANTHER" id="PTHR30035">
    <property type="entry name" value="LIPOPROTEIN VACJ-RELATED"/>
    <property type="match status" value="1"/>
</dbReference>
<name>A0A1I5XT83_9GAMM</name>
<dbReference type="EMBL" id="FOXK01000011">
    <property type="protein sequence ID" value="SFQ35165.1"/>
    <property type="molecule type" value="Genomic_DNA"/>
</dbReference>
<evidence type="ECO:0000313" key="6">
    <source>
        <dbReference type="Proteomes" id="UP000182025"/>
    </source>
</evidence>
<reference evidence="5" key="1">
    <citation type="submission" date="2016-10" db="EMBL/GenBank/DDBJ databases">
        <authorList>
            <person name="de Groot N.N."/>
        </authorList>
    </citation>
    <scope>NUCLEOTIDE SEQUENCE [LARGE SCALE GENOMIC DNA]</scope>
    <source>
        <strain evidence="5">JCM 15604</strain>
    </source>
</reference>
<dbReference type="PRINTS" id="PR01805">
    <property type="entry name" value="VACJLIPOPROT"/>
</dbReference>
<evidence type="ECO:0000313" key="5">
    <source>
        <dbReference type="EMBL" id="SFQ35165.1"/>
    </source>
</evidence>
<accession>A0A1I5XT83</accession>
<dbReference type="PANTHER" id="PTHR30035:SF3">
    <property type="entry name" value="INTERMEMBRANE PHOSPHOLIPID TRANSPORT SYSTEM LIPOPROTEIN MLAA"/>
    <property type="match status" value="1"/>
</dbReference>
<feature type="signal peptide" evidence="3">
    <location>
        <begin position="1"/>
        <end position="23"/>
    </location>
</feature>
<dbReference type="GO" id="GO:0016020">
    <property type="term" value="C:membrane"/>
    <property type="evidence" value="ECO:0007669"/>
    <property type="project" value="InterPro"/>
</dbReference>
<organism evidence="5 6">
    <name type="scientific">Ectopseudomonas toyotomiensis</name>
    <dbReference type="NCBI Taxonomy" id="554344"/>
    <lineage>
        <taxon>Bacteria</taxon>
        <taxon>Pseudomonadati</taxon>
        <taxon>Pseudomonadota</taxon>
        <taxon>Gammaproteobacteria</taxon>
        <taxon>Pseudomonadales</taxon>
        <taxon>Pseudomonadaceae</taxon>
        <taxon>Ectopseudomonas</taxon>
    </lineage>
</organism>
<reference evidence="4" key="3">
    <citation type="submission" date="2022-09" db="EMBL/GenBank/DDBJ databases">
        <title>Intensive care unit water sources are persistently colonized with multi-drug resistant bacteria and are the site of extensive horizontal gene transfer of antibiotic resistance genes.</title>
        <authorList>
            <person name="Diorio-Toth L."/>
        </authorList>
    </citation>
    <scope>NUCLEOTIDE SEQUENCE</scope>
    <source>
        <strain evidence="4">GD03863</strain>
    </source>
</reference>
<feature type="chain" id="PRO_5044559659" evidence="3">
    <location>
        <begin position="24"/>
        <end position="266"/>
    </location>
</feature>
<sequence length="266" mass="28355">MSVTTFASPAARPITLAMTMLLASGCASNPAPVIDSAGCITTPDQVVNDPAESINRGIFVVNRALDDYLLAPVARGYRQLPDFAQSGVHNFAANFGEPMVFINDLLQGNPKRSMVTATRFITNSTVGVVGLIDVSSRFGLERHRADFGQTFGVWNIADGPIVELPLFGTSNLRDATGRVLGFAIDPFGSNSDTLDTLGTVSTVGGTVDGRAQRLPMTDALQRQPDYYAALRDTVAERRAQFVAEGKLGAALEAPVNCEAEMVDEQN</sequence>
<dbReference type="Proteomes" id="UP001161137">
    <property type="component" value="Unassembled WGS sequence"/>
</dbReference>
<evidence type="ECO:0000256" key="2">
    <source>
        <dbReference type="ARBA" id="ARBA00022729"/>
    </source>
</evidence>
<dbReference type="EMBL" id="JAOCDH010000014">
    <property type="protein sequence ID" value="MDH0702570.1"/>
    <property type="molecule type" value="Genomic_DNA"/>
</dbReference>
<protein>
    <submittedName>
        <fullName evidence="5">Phospholipid-binding lipoprotein MlaA</fullName>
    </submittedName>
    <submittedName>
        <fullName evidence="4">VacJ family lipoprotein</fullName>
    </submittedName>
</protein>